<dbReference type="GO" id="GO:0008757">
    <property type="term" value="F:S-adenosylmethionine-dependent methyltransferase activity"/>
    <property type="evidence" value="ECO:0007669"/>
    <property type="project" value="InterPro"/>
</dbReference>
<dbReference type="Pfam" id="PF08241">
    <property type="entry name" value="Methyltransf_11"/>
    <property type="match status" value="1"/>
</dbReference>
<name>A0A6J4U3V5_9SPHN</name>
<keyword evidence="2 5" id="KW-0808">Transferase</keyword>
<protein>
    <submittedName>
        <fullName evidence="5">SAM-dependent methyltransferase, BioC-like</fullName>
    </submittedName>
</protein>
<dbReference type="Gene3D" id="3.40.50.150">
    <property type="entry name" value="Vaccinia Virus protein VP39"/>
    <property type="match status" value="1"/>
</dbReference>
<evidence type="ECO:0000256" key="2">
    <source>
        <dbReference type="ARBA" id="ARBA00022679"/>
    </source>
</evidence>
<evidence type="ECO:0000313" key="5">
    <source>
        <dbReference type="EMBL" id="CAA9539998.1"/>
    </source>
</evidence>
<dbReference type="SUPFAM" id="SSF53335">
    <property type="entry name" value="S-adenosyl-L-methionine-dependent methyltransferases"/>
    <property type="match status" value="1"/>
</dbReference>
<reference evidence="5" key="1">
    <citation type="submission" date="2020-02" db="EMBL/GenBank/DDBJ databases">
        <authorList>
            <person name="Meier V. D."/>
        </authorList>
    </citation>
    <scope>NUCLEOTIDE SEQUENCE</scope>
    <source>
        <strain evidence="5">AVDCRST_MAG91</strain>
    </source>
</reference>
<proteinExistence type="predicted"/>
<dbReference type="PANTHER" id="PTHR13090:SF1">
    <property type="entry name" value="ARGININE-HYDROXYLASE NDUFAF5, MITOCHONDRIAL"/>
    <property type="match status" value="1"/>
</dbReference>
<dbReference type="EMBL" id="CADCVX010000655">
    <property type="protein sequence ID" value="CAA9539998.1"/>
    <property type="molecule type" value="Genomic_DNA"/>
</dbReference>
<dbReference type="PANTHER" id="PTHR13090">
    <property type="entry name" value="ARGININE-HYDROXYLASE NDUFAF5, MITOCHONDRIAL"/>
    <property type="match status" value="1"/>
</dbReference>
<sequence>MDADKPFDRRLRRLRRDRAAPSFARADYLHREAAEELLARLNFIKRDFKDALVLSCADAYLASDLGRRGIEVTSADPGYLFASAQSGVQCDEDRLPFGDACFDLVISVGGLDSVNDLPGALTLIRRTLRPDGLFLAAFAGAGSLPRLREAMQAADEASLSGASPRIHPQIDVRAAGDLLTRAGFSLPVADAVSIEVRFTNLLSAVRDVRAMGATNILASRSRVPLSRFSLAAAMTRFGERADADGKTAERFEIIHLIGWAPAPDQPKPAQRGSATVSLADALRARD</sequence>
<accession>A0A6J4U3V5</accession>
<dbReference type="GO" id="GO:0032259">
    <property type="term" value="P:methylation"/>
    <property type="evidence" value="ECO:0007669"/>
    <property type="project" value="UniProtKB-KW"/>
</dbReference>
<evidence type="ECO:0000256" key="3">
    <source>
        <dbReference type="SAM" id="MobiDB-lite"/>
    </source>
</evidence>
<evidence type="ECO:0000256" key="1">
    <source>
        <dbReference type="ARBA" id="ARBA00022603"/>
    </source>
</evidence>
<dbReference type="InterPro" id="IPR050602">
    <property type="entry name" value="Malonyl-ACP_OMT"/>
</dbReference>
<organism evidence="5">
    <name type="scientific">uncultured Sphingomonadaceae bacterium</name>
    <dbReference type="NCBI Taxonomy" id="169976"/>
    <lineage>
        <taxon>Bacteria</taxon>
        <taxon>Pseudomonadati</taxon>
        <taxon>Pseudomonadota</taxon>
        <taxon>Alphaproteobacteria</taxon>
        <taxon>Sphingomonadales</taxon>
        <taxon>Sphingomonadaceae</taxon>
        <taxon>environmental samples</taxon>
    </lineage>
</organism>
<evidence type="ECO:0000259" key="4">
    <source>
        <dbReference type="Pfam" id="PF08241"/>
    </source>
</evidence>
<dbReference type="InterPro" id="IPR013216">
    <property type="entry name" value="Methyltransf_11"/>
</dbReference>
<feature type="region of interest" description="Disordered" evidence="3">
    <location>
        <begin position="262"/>
        <end position="286"/>
    </location>
</feature>
<dbReference type="InterPro" id="IPR029063">
    <property type="entry name" value="SAM-dependent_MTases_sf"/>
</dbReference>
<gene>
    <name evidence="5" type="ORF">AVDCRST_MAG91-3763</name>
</gene>
<dbReference type="AlphaFoldDB" id="A0A6J4U3V5"/>
<keyword evidence="1 5" id="KW-0489">Methyltransferase</keyword>
<feature type="domain" description="Methyltransferase type 11" evidence="4">
    <location>
        <begin position="54"/>
        <end position="135"/>
    </location>
</feature>